<name>A0A484G078_COLOR</name>
<organism evidence="17 18">
    <name type="scientific">Colletotrichum orbiculare (strain 104-T / ATCC 96160 / CBS 514.97 / LARS 414 / MAFF 240422)</name>
    <name type="common">Cucumber anthracnose fungus</name>
    <name type="synonym">Colletotrichum lagenarium</name>
    <dbReference type="NCBI Taxonomy" id="1213857"/>
    <lineage>
        <taxon>Eukaryota</taxon>
        <taxon>Fungi</taxon>
        <taxon>Dikarya</taxon>
        <taxon>Ascomycota</taxon>
        <taxon>Pezizomycotina</taxon>
        <taxon>Sordariomycetes</taxon>
        <taxon>Hypocreomycetidae</taxon>
        <taxon>Glomerellales</taxon>
        <taxon>Glomerellaceae</taxon>
        <taxon>Colletotrichum</taxon>
        <taxon>Colletotrichum orbiculare species complex</taxon>
    </lineage>
</organism>
<dbReference type="GO" id="GO:0015031">
    <property type="term" value="P:protein transport"/>
    <property type="evidence" value="ECO:0007669"/>
    <property type="project" value="UniProtKB-KW"/>
</dbReference>
<keyword evidence="3" id="KW-0813">Transport</keyword>
<evidence type="ECO:0000256" key="10">
    <source>
        <dbReference type="ARBA" id="ARBA00022842"/>
    </source>
</evidence>
<evidence type="ECO:0000256" key="8">
    <source>
        <dbReference type="ARBA" id="ARBA00022801"/>
    </source>
</evidence>
<keyword evidence="10" id="KW-0460">Magnesium</keyword>
<protein>
    <recommendedName>
        <fullName evidence="16">G domain-containing protein</fullName>
    </recommendedName>
</protein>
<dbReference type="AlphaFoldDB" id="A0A484G078"/>
<keyword evidence="12" id="KW-1133">Transmembrane helix</keyword>
<keyword evidence="13" id="KW-0472">Membrane</keyword>
<evidence type="ECO:0000256" key="14">
    <source>
        <dbReference type="ARBA" id="ARBA00024013"/>
    </source>
</evidence>
<feature type="region of interest" description="Disordered" evidence="15">
    <location>
        <begin position="387"/>
        <end position="435"/>
    </location>
</feature>
<evidence type="ECO:0000256" key="4">
    <source>
        <dbReference type="ARBA" id="ARBA00022528"/>
    </source>
</evidence>
<feature type="region of interest" description="Disordered" evidence="15">
    <location>
        <begin position="252"/>
        <end position="288"/>
    </location>
</feature>
<evidence type="ECO:0000256" key="9">
    <source>
        <dbReference type="ARBA" id="ARBA00022805"/>
    </source>
</evidence>
<evidence type="ECO:0000313" key="17">
    <source>
        <dbReference type="EMBL" id="TDZ23676.1"/>
    </source>
</evidence>
<feature type="compositionally biased region" description="Basic residues" evidence="15">
    <location>
        <begin position="504"/>
        <end position="515"/>
    </location>
</feature>
<dbReference type="Proteomes" id="UP000014480">
    <property type="component" value="Unassembled WGS sequence"/>
</dbReference>
<evidence type="ECO:0000256" key="11">
    <source>
        <dbReference type="ARBA" id="ARBA00022927"/>
    </source>
</evidence>
<reference evidence="18" key="2">
    <citation type="journal article" date="2019" name="Mol. Plant Microbe Interact.">
        <title>Genome sequence resources for four phytopathogenic fungi from the Colletotrichum orbiculare species complex.</title>
        <authorList>
            <person name="Gan P."/>
            <person name="Tsushima A."/>
            <person name="Narusaka M."/>
            <person name="Narusaka Y."/>
            <person name="Takano Y."/>
            <person name="Kubo Y."/>
            <person name="Shirasu K."/>
        </authorList>
    </citation>
    <scope>GENOME REANNOTATION</scope>
    <source>
        <strain evidence="18">104-T / ATCC 96160 / CBS 514.97 / LARS 414 / MAFF 240422</strain>
    </source>
</reference>
<dbReference type="GO" id="GO:0016020">
    <property type="term" value="C:membrane"/>
    <property type="evidence" value="ECO:0007669"/>
    <property type="project" value="UniProtKB-SubCell"/>
</dbReference>
<dbReference type="Gene3D" id="3.40.50.300">
    <property type="entry name" value="P-loop containing nucleotide triphosphate hydrolases"/>
    <property type="match status" value="1"/>
</dbReference>
<feature type="compositionally biased region" description="Basic and acidic residues" evidence="15">
    <location>
        <begin position="275"/>
        <end position="288"/>
    </location>
</feature>
<feature type="region of interest" description="Disordered" evidence="15">
    <location>
        <begin position="455"/>
        <end position="515"/>
    </location>
</feature>
<evidence type="ECO:0000256" key="6">
    <source>
        <dbReference type="ARBA" id="ARBA00022692"/>
    </source>
</evidence>
<comment type="caution">
    <text evidence="17">The sequence shown here is derived from an EMBL/GenBank/DDBJ whole genome shotgun (WGS) entry which is preliminary data.</text>
</comment>
<evidence type="ECO:0000256" key="3">
    <source>
        <dbReference type="ARBA" id="ARBA00022448"/>
    </source>
</evidence>
<comment type="cofactor">
    <cofactor evidence="1">
        <name>Mg(2+)</name>
        <dbReference type="ChEBI" id="CHEBI:18420"/>
    </cofactor>
</comment>
<keyword evidence="7" id="KW-0479">Metal-binding</keyword>
<evidence type="ECO:0000256" key="5">
    <source>
        <dbReference type="ARBA" id="ARBA00022640"/>
    </source>
</evidence>
<feature type="domain" description="G" evidence="16">
    <location>
        <begin position="34"/>
        <end position="107"/>
    </location>
</feature>
<comment type="subcellular location">
    <subcellularLocation>
        <location evidence="2">Membrane</location>
        <topology evidence="2">Single-pass membrane protein</topology>
    </subcellularLocation>
    <subcellularLocation>
        <location evidence="14">Plastid</location>
        <location evidence="14">Chloroplast outer membrane</location>
    </subcellularLocation>
</comment>
<evidence type="ECO:0000256" key="2">
    <source>
        <dbReference type="ARBA" id="ARBA00004167"/>
    </source>
</evidence>
<dbReference type="PANTHER" id="PTHR10903">
    <property type="entry name" value="GTPASE, IMAP FAMILY MEMBER-RELATED"/>
    <property type="match status" value="1"/>
</dbReference>
<dbReference type="EMBL" id="AMCV02000005">
    <property type="protein sequence ID" value="TDZ23676.1"/>
    <property type="molecule type" value="Genomic_DNA"/>
</dbReference>
<dbReference type="OrthoDB" id="4836719at2759"/>
<evidence type="ECO:0000256" key="7">
    <source>
        <dbReference type="ARBA" id="ARBA00022723"/>
    </source>
</evidence>
<evidence type="ECO:0000256" key="1">
    <source>
        <dbReference type="ARBA" id="ARBA00001946"/>
    </source>
</evidence>
<dbReference type="Pfam" id="PF01926">
    <property type="entry name" value="MMR_HSR1"/>
    <property type="match status" value="1"/>
</dbReference>
<keyword evidence="8" id="KW-0378">Hydrolase</keyword>
<proteinExistence type="predicted"/>
<evidence type="ECO:0000313" key="18">
    <source>
        <dbReference type="Proteomes" id="UP000014480"/>
    </source>
</evidence>
<keyword evidence="11" id="KW-0653">Protein transport</keyword>
<keyword evidence="4" id="KW-0150">Chloroplast</keyword>
<dbReference type="STRING" id="1213857.A0A484G078"/>
<reference evidence="18" key="1">
    <citation type="journal article" date="2013" name="New Phytol.">
        <title>Comparative genomic and transcriptomic analyses reveal the hemibiotrophic stage shift of Colletotrichum fungi.</title>
        <authorList>
            <person name="Gan P."/>
            <person name="Ikeda K."/>
            <person name="Irieda H."/>
            <person name="Narusaka M."/>
            <person name="O'Connell R.J."/>
            <person name="Narusaka Y."/>
            <person name="Takano Y."/>
            <person name="Kubo Y."/>
            <person name="Shirasu K."/>
        </authorList>
    </citation>
    <scope>NUCLEOTIDE SEQUENCE [LARGE SCALE GENOMIC DNA]</scope>
    <source>
        <strain evidence="18">104-T / ATCC 96160 / CBS 514.97 / LARS 414 / MAFF 240422</strain>
    </source>
</reference>
<evidence type="ECO:0000256" key="15">
    <source>
        <dbReference type="SAM" id="MobiDB-lite"/>
    </source>
</evidence>
<dbReference type="PANTHER" id="PTHR10903:SF135">
    <property type="entry name" value="TRANSLOCASE OF CHLOROPLAST 120, CHLOROPLASTIC-RELATED"/>
    <property type="match status" value="1"/>
</dbReference>
<dbReference type="CDD" id="cd00882">
    <property type="entry name" value="Ras_like_GTPase"/>
    <property type="match status" value="1"/>
</dbReference>
<dbReference type="SUPFAM" id="SSF52540">
    <property type="entry name" value="P-loop containing nucleoside triphosphate hydrolases"/>
    <property type="match status" value="1"/>
</dbReference>
<accession>A0A484G078</accession>
<keyword evidence="18" id="KW-1185">Reference proteome</keyword>
<keyword evidence="5" id="KW-0934">Plastid</keyword>
<dbReference type="InterPro" id="IPR045058">
    <property type="entry name" value="GIMA/IAN/Toc"/>
</dbReference>
<dbReference type="GO" id="GO:0005525">
    <property type="term" value="F:GTP binding"/>
    <property type="evidence" value="ECO:0007669"/>
    <property type="project" value="InterPro"/>
</dbReference>
<evidence type="ECO:0000259" key="16">
    <source>
        <dbReference type="Pfam" id="PF01926"/>
    </source>
</evidence>
<keyword evidence="9" id="KW-1002">Plastid outer membrane</keyword>
<dbReference type="GO" id="GO:0046872">
    <property type="term" value="F:metal ion binding"/>
    <property type="evidence" value="ECO:0007669"/>
    <property type="project" value="UniProtKB-KW"/>
</dbReference>
<dbReference type="InterPro" id="IPR027417">
    <property type="entry name" value="P-loop_NTPase"/>
</dbReference>
<gene>
    <name evidence="17" type="ORF">Cob_v003388</name>
</gene>
<sequence>MEEADISPQEMETNVERFLTFAGMKKPSPKTVFILVMGMTGAGKSSFIEACTGKSVTLGHGLESCTSSIALFDFELDDHHIYMIDTPGFNDTNRSDEETLSTIGTYLSCSYSRNVFIHGIIYLHRINDNRVSGSSRQNMDMLKALCGHAAYSNVAITTTFWPQSPTPSDLETLVQRDLDLTQNPSYFGNIIDGGTRAFRHVVAGQTQRDTSSSTRRWSCATPRPGVIVAGELRRLAREQEEEFTALKRNLERDRRQQLQTSHSARAAAKAGVQADIERRRREDEREIQSRRLAGQVAAFQQSMELQRRQHAHQIATVQDTMQREVQLQVHQQLRDDAQRAMMAGLRHQHEQQQFRDGAHQTQLADLQQQFEQQQQQAFRQREQYLAYTPSEESTRGSGAGCSTVSGPRRREVHGRSARGGRGAGPEAGCDTPQARRQAEQQVVQCQQKINQAQQAVERKEAAVEGFQSTRRKLADQQPAHRGRDCGSCVWPRQRRYAPPPLGSLRRHSRSIRRRD</sequence>
<dbReference type="InterPro" id="IPR006073">
    <property type="entry name" value="GTP-bd"/>
</dbReference>
<evidence type="ECO:0000256" key="13">
    <source>
        <dbReference type="ARBA" id="ARBA00023136"/>
    </source>
</evidence>
<keyword evidence="6" id="KW-0812">Transmembrane</keyword>
<evidence type="ECO:0000256" key="12">
    <source>
        <dbReference type="ARBA" id="ARBA00022989"/>
    </source>
</evidence>
<dbReference type="GO" id="GO:0016787">
    <property type="term" value="F:hydrolase activity"/>
    <property type="evidence" value="ECO:0007669"/>
    <property type="project" value="UniProtKB-KW"/>
</dbReference>